<evidence type="ECO:0000259" key="1">
    <source>
        <dbReference type="PROSITE" id="PS51462"/>
    </source>
</evidence>
<dbReference type="EMBL" id="SLWX01000001">
    <property type="protein sequence ID" value="TCO78281.1"/>
    <property type="molecule type" value="Genomic_DNA"/>
</dbReference>
<evidence type="ECO:0000313" key="3">
    <source>
        <dbReference type="Proteomes" id="UP000294980"/>
    </source>
</evidence>
<dbReference type="Gene3D" id="3.90.79.10">
    <property type="entry name" value="Nucleoside Triphosphate Pyrophosphohydrolase"/>
    <property type="match status" value="1"/>
</dbReference>
<dbReference type="Pfam" id="PF14803">
    <property type="entry name" value="Zn_ribbon_Nudix"/>
    <property type="match status" value="1"/>
</dbReference>
<accession>A0A4R2KUZ2</accession>
<organism evidence="2 3">
    <name type="scientific">Chromatocurvus halotolerans</name>
    <dbReference type="NCBI Taxonomy" id="1132028"/>
    <lineage>
        <taxon>Bacteria</taxon>
        <taxon>Pseudomonadati</taxon>
        <taxon>Pseudomonadota</taxon>
        <taxon>Gammaproteobacteria</taxon>
        <taxon>Cellvibrionales</taxon>
        <taxon>Halieaceae</taxon>
        <taxon>Chromatocurvus</taxon>
    </lineage>
</organism>
<sequence>MMHFCSACGAGISYRIPHGDDRERAVCDACNTVHYVNPRIIVGCLPEYEGHLLLCLRSIEPRKGFWTLPAGFMENGETTEQGAARETWEEARARVADLALYRVYDVPYINQVYMFYRCTLVDGTHGAGPESLDTRLFAPEEIPWDELAFPSVYRALASYLHDREEGDAFPVQVETILRRRDAGG</sequence>
<dbReference type="Pfam" id="PF00293">
    <property type="entry name" value="NUDIX"/>
    <property type="match status" value="1"/>
</dbReference>
<dbReference type="PANTHER" id="PTHR43222:SF2">
    <property type="entry name" value="NUDIX HYDROLASE 23, CHLOROPLASTIC"/>
    <property type="match status" value="1"/>
</dbReference>
<feature type="domain" description="Nudix hydrolase" evidence="1">
    <location>
        <begin position="37"/>
        <end position="160"/>
    </location>
</feature>
<reference evidence="2 3" key="1">
    <citation type="submission" date="2019-03" db="EMBL/GenBank/DDBJ databases">
        <title>Genomic Encyclopedia of Type Strains, Phase IV (KMG-IV): sequencing the most valuable type-strain genomes for metagenomic binning, comparative biology and taxonomic classification.</title>
        <authorList>
            <person name="Goeker M."/>
        </authorList>
    </citation>
    <scope>NUCLEOTIDE SEQUENCE [LARGE SCALE GENOMIC DNA]</scope>
    <source>
        <strain evidence="2 3">DSM 23344</strain>
    </source>
</reference>
<dbReference type="InterPro" id="IPR015797">
    <property type="entry name" value="NUDIX_hydrolase-like_dom_sf"/>
</dbReference>
<proteinExistence type="predicted"/>
<protein>
    <submittedName>
        <fullName evidence="2">ADP-ribose pyrophosphatase YjhB (NUDIX family)</fullName>
    </submittedName>
</protein>
<dbReference type="SUPFAM" id="SSF55811">
    <property type="entry name" value="Nudix"/>
    <property type="match status" value="1"/>
</dbReference>
<comment type="caution">
    <text evidence="2">The sequence shown here is derived from an EMBL/GenBank/DDBJ whole genome shotgun (WGS) entry which is preliminary data.</text>
</comment>
<dbReference type="InterPro" id="IPR000086">
    <property type="entry name" value="NUDIX_hydrolase_dom"/>
</dbReference>
<dbReference type="RefSeq" id="WP_338065928.1">
    <property type="nucleotide sequence ID" value="NZ_QQSW01000006.1"/>
</dbReference>
<gene>
    <name evidence="2" type="ORF">EV688_10194</name>
</gene>
<dbReference type="AlphaFoldDB" id="A0A4R2KUZ2"/>
<dbReference type="InterPro" id="IPR029401">
    <property type="entry name" value="Nudix_N"/>
</dbReference>
<keyword evidence="3" id="KW-1185">Reference proteome</keyword>
<evidence type="ECO:0000313" key="2">
    <source>
        <dbReference type="EMBL" id="TCO78281.1"/>
    </source>
</evidence>
<dbReference type="Gene3D" id="2.20.70.10">
    <property type="match status" value="1"/>
</dbReference>
<dbReference type="PANTHER" id="PTHR43222">
    <property type="entry name" value="NUDIX HYDROLASE 23"/>
    <property type="match status" value="1"/>
</dbReference>
<dbReference type="Proteomes" id="UP000294980">
    <property type="component" value="Unassembled WGS sequence"/>
</dbReference>
<name>A0A4R2KUZ2_9GAMM</name>
<dbReference type="PROSITE" id="PS51462">
    <property type="entry name" value="NUDIX"/>
    <property type="match status" value="1"/>
</dbReference>
<dbReference type="GO" id="GO:0003824">
    <property type="term" value="F:catalytic activity"/>
    <property type="evidence" value="ECO:0007669"/>
    <property type="project" value="UniProtKB-ARBA"/>
</dbReference>
<dbReference type="CDD" id="cd04511">
    <property type="entry name" value="NUDIX_Hydrolase"/>
    <property type="match status" value="1"/>
</dbReference>